<dbReference type="EMBL" id="BGZK01002316">
    <property type="protein sequence ID" value="GBP92864.1"/>
    <property type="molecule type" value="Genomic_DNA"/>
</dbReference>
<keyword evidence="2" id="KW-1185">Reference proteome</keyword>
<sequence length="92" mass="10696">MGGVLHVRLHSLRCLATRHNYSTYNTQSSAVVKLVTKVSQRSKIGKRGRRRKVRGELHLRIASFTRNSERQSFERCTANDDIESDLDRRRID</sequence>
<reference evidence="1 2" key="1">
    <citation type="journal article" date="2019" name="Commun. Biol.">
        <title>The bagworm genome reveals a unique fibroin gene that provides high tensile strength.</title>
        <authorList>
            <person name="Kono N."/>
            <person name="Nakamura H."/>
            <person name="Ohtoshi R."/>
            <person name="Tomita M."/>
            <person name="Numata K."/>
            <person name="Arakawa K."/>
        </authorList>
    </citation>
    <scope>NUCLEOTIDE SEQUENCE [LARGE SCALE GENOMIC DNA]</scope>
</reference>
<protein>
    <submittedName>
        <fullName evidence="1">Uncharacterized protein</fullName>
    </submittedName>
</protein>
<evidence type="ECO:0000313" key="2">
    <source>
        <dbReference type="Proteomes" id="UP000299102"/>
    </source>
</evidence>
<comment type="caution">
    <text evidence="1">The sequence shown here is derived from an EMBL/GenBank/DDBJ whole genome shotgun (WGS) entry which is preliminary data.</text>
</comment>
<dbReference type="Proteomes" id="UP000299102">
    <property type="component" value="Unassembled WGS sequence"/>
</dbReference>
<name>A0A4C2A0R7_EUMVA</name>
<evidence type="ECO:0000313" key="1">
    <source>
        <dbReference type="EMBL" id="GBP92864.1"/>
    </source>
</evidence>
<accession>A0A4C2A0R7</accession>
<dbReference type="AlphaFoldDB" id="A0A4C2A0R7"/>
<gene>
    <name evidence="1" type="ORF">EVAR_54883_1</name>
</gene>
<organism evidence="1 2">
    <name type="scientific">Eumeta variegata</name>
    <name type="common">Bagworm moth</name>
    <name type="synonym">Eumeta japonica</name>
    <dbReference type="NCBI Taxonomy" id="151549"/>
    <lineage>
        <taxon>Eukaryota</taxon>
        <taxon>Metazoa</taxon>
        <taxon>Ecdysozoa</taxon>
        <taxon>Arthropoda</taxon>
        <taxon>Hexapoda</taxon>
        <taxon>Insecta</taxon>
        <taxon>Pterygota</taxon>
        <taxon>Neoptera</taxon>
        <taxon>Endopterygota</taxon>
        <taxon>Lepidoptera</taxon>
        <taxon>Glossata</taxon>
        <taxon>Ditrysia</taxon>
        <taxon>Tineoidea</taxon>
        <taxon>Psychidae</taxon>
        <taxon>Oiketicinae</taxon>
        <taxon>Eumeta</taxon>
    </lineage>
</organism>
<proteinExistence type="predicted"/>